<dbReference type="Pfam" id="PF12229">
    <property type="entry name" value="PG_binding_4"/>
    <property type="match status" value="1"/>
</dbReference>
<evidence type="ECO:0000256" key="1">
    <source>
        <dbReference type="ARBA" id="ARBA00004752"/>
    </source>
</evidence>
<keyword evidence="7" id="KW-0472">Membrane</keyword>
<dbReference type="AlphaFoldDB" id="A0A9D1JF15"/>
<dbReference type="GO" id="GO:0016740">
    <property type="term" value="F:transferase activity"/>
    <property type="evidence" value="ECO:0007669"/>
    <property type="project" value="UniProtKB-KW"/>
</dbReference>
<dbReference type="Gene3D" id="3.10.20.800">
    <property type="match status" value="1"/>
</dbReference>
<dbReference type="GO" id="GO:0018104">
    <property type="term" value="P:peptidoglycan-protein cross-linking"/>
    <property type="evidence" value="ECO:0007669"/>
    <property type="project" value="TreeGrafter"/>
</dbReference>
<evidence type="ECO:0000259" key="8">
    <source>
        <dbReference type="PROSITE" id="PS52029"/>
    </source>
</evidence>
<dbReference type="EMBL" id="DVHU01000031">
    <property type="protein sequence ID" value="HIR92473.1"/>
    <property type="molecule type" value="Genomic_DNA"/>
</dbReference>
<dbReference type="Proteomes" id="UP000886841">
    <property type="component" value="Unassembled WGS sequence"/>
</dbReference>
<evidence type="ECO:0000256" key="5">
    <source>
        <dbReference type="ARBA" id="ARBA00023316"/>
    </source>
</evidence>
<sequence length="478" mass="53207">MSHKSQGKTKTKKIVLLVLLGYLLIMLVGYLGVSFYFSRHFYSGSTINGLDCSGMTVEQVKAEIEESIGSYVLNIEEIDGKVEKMTAQELGLTYVDDGGVDRLKEQQSGFKWLASFFTDKTYEMTTKTSYSEEVVEHLMDNLSCFQESNIVEPVDAHIEDSADGYVIVPEVEGNTLDREKTLKAIEDAVGTGKTTINLEELGCYVKPEVTSEDPELLAQLESLNKMTQADVYFDFGDDRIEKVDRTVIKNWLVQEGNTYRLDENKVAEFVKTLSNKYDTYALPHEFKTHSGKTITLNNGENVGVYTGDYRGDYGWCLDNDKTQAALIEAVNQGATGEIQPVWLYEAKNLGVDDIGGTYVEVSIEEQTMWCYQDYELVVETPVTTGNPNTGHATSQGGIWSIDTKATDWYLEGPGYRTKVKYWMPFDSPNDVGIHDLSRSAYGGDVYLTAGSHGCVNTPEAAAKKIFDIVEVGTAVVVY</sequence>
<dbReference type="Pfam" id="PF03734">
    <property type="entry name" value="YkuD"/>
    <property type="match status" value="1"/>
</dbReference>
<keyword evidence="5 6" id="KW-0961">Cell wall biogenesis/degradation</keyword>
<dbReference type="InterPro" id="IPR038063">
    <property type="entry name" value="Transpep_catalytic_dom"/>
</dbReference>
<dbReference type="PANTHER" id="PTHR30582">
    <property type="entry name" value="L,D-TRANSPEPTIDASE"/>
    <property type="match status" value="1"/>
</dbReference>
<evidence type="ECO:0000256" key="6">
    <source>
        <dbReference type="PROSITE-ProRule" id="PRU01373"/>
    </source>
</evidence>
<reference evidence="9" key="1">
    <citation type="submission" date="2020-10" db="EMBL/GenBank/DDBJ databases">
        <authorList>
            <person name="Gilroy R."/>
        </authorList>
    </citation>
    <scope>NUCLEOTIDE SEQUENCE</scope>
    <source>
        <strain evidence="9">ChiSxjej1B13-7041</strain>
    </source>
</reference>
<dbReference type="GO" id="GO:0071555">
    <property type="term" value="P:cell wall organization"/>
    <property type="evidence" value="ECO:0007669"/>
    <property type="project" value="UniProtKB-UniRule"/>
</dbReference>
<dbReference type="GO" id="GO:0071972">
    <property type="term" value="F:peptidoglycan L,D-transpeptidase activity"/>
    <property type="evidence" value="ECO:0007669"/>
    <property type="project" value="TreeGrafter"/>
</dbReference>
<evidence type="ECO:0000256" key="4">
    <source>
        <dbReference type="ARBA" id="ARBA00022984"/>
    </source>
</evidence>
<evidence type="ECO:0000256" key="2">
    <source>
        <dbReference type="ARBA" id="ARBA00022679"/>
    </source>
</evidence>
<dbReference type="PANTHER" id="PTHR30582:SF33">
    <property type="entry name" value="EXPORTED PROTEIN"/>
    <property type="match status" value="1"/>
</dbReference>
<evidence type="ECO:0000256" key="7">
    <source>
        <dbReference type="SAM" id="Phobius"/>
    </source>
</evidence>
<evidence type="ECO:0000256" key="3">
    <source>
        <dbReference type="ARBA" id="ARBA00022960"/>
    </source>
</evidence>
<accession>A0A9D1JF15</accession>
<evidence type="ECO:0000313" key="10">
    <source>
        <dbReference type="Proteomes" id="UP000886841"/>
    </source>
</evidence>
<keyword evidence="7" id="KW-1133">Transmembrane helix</keyword>
<feature type="domain" description="L,D-TPase catalytic" evidence="8">
    <location>
        <begin position="357"/>
        <end position="478"/>
    </location>
</feature>
<keyword evidence="4 6" id="KW-0573">Peptidoglycan synthesis</keyword>
<dbReference type="InterPro" id="IPR050979">
    <property type="entry name" value="LD-transpeptidase"/>
</dbReference>
<keyword evidence="2" id="KW-0808">Transferase</keyword>
<dbReference type="InterPro" id="IPR005490">
    <property type="entry name" value="LD_TPept_cat_dom"/>
</dbReference>
<keyword evidence="7" id="KW-0812">Transmembrane</keyword>
<keyword evidence="3 6" id="KW-0133">Cell shape</keyword>
<comment type="pathway">
    <text evidence="1 6">Cell wall biogenesis; peptidoglycan biosynthesis.</text>
</comment>
<dbReference type="PROSITE" id="PS52029">
    <property type="entry name" value="LD_TPASE"/>
    <property type="match status" value="1"/>
</dbReference>
<dbReference type="Gene3D" id="2.40.440.10">
    <property type="entry name" value="L,D-transpeptidase catalytic domain-like"/>
    <property type="match status" value="1"/>
</dbReference>
<name>A0A9D1JF15_9FIRM</name>
<reference evidence="9" key="2">
    <citation type="journal article" date="2021" name="PeerJ">
        <title>Extensive microbial diversity within the chicken gut microbiome revealed by metagenomics and culture.</title>
        <authorList>
            <person name="Gilroy R."/>
            <person name="Ravi A."/>
            <person name="Getino M."/>
            <person name="Pursley I."/>
            <person name="Horton D.L."/>
            <person name="Alikhan N.F."/>
            <person name="Baker D."/>
            <person name="Gharbi K."/>
            <person name="Hall N."/>
            <person name="Watson M."/>
            <person name="Adriaenssens E.M."/>
            <person name="Foster-Nyarko E."/>
            <person name="Jarju S."/>
            <person name="Secka A."/>
            <person name="Antonio M."/>
            <person name="Oren A."/>
            <person name="Chaudhuri R.R."/>
            <person name="La Ragione R."/>
            <person name="Hildebrand F."/>
            <person name="Pallen M.J."/>
        </authorList>
    </citation>
    <scope>NUCLEOTIDE SEQUENCE</scope>
    <source>
        <strain evidence="9">ChiSxjej1B13-7041</strain>
    </source>
</reference>
<dbReference type="SUPFAM" id="SSF141523">
    <property type="entry name" value="L,D-transpeptidase catalytic domain-like"/>
    <property type="match status" value="1"/>
</dbReference>
<comment type="caution">
    <text evidence="9">The sequence shown here is derived from an EMBL/GenBank/DDBJ whole genome shotgun (WGS) entry which is preliminary data.</text>
</comment>
<protein>
    <submittedName>
        <fullName evidence="9">Peptidoglycan binding domain-containing protein</fullName>
    </submittedName>
</protein>
<dbReference type="SUPFAM" id="SSF143985">
    <property type="entry name" value="L,D-transpeptidase pre-catalytic domain-like"/>
    <property type="match status" value="1"/>
</dbReference>
<dbReference type="GO" id="GO:0005576">
    <property type="term" value="C:extracellular region"/>
    <property type="evidence" value="ECO:0007669"/>
    <property type="project" value="TreeGrafter"/>
</dbReference>
<evidence type="ECO:0000313" key="9">
    <source>
        <dbReference type="EMBL" id="HIR92473.1"/>
    </source>
</evidence>
<proteinExistence type="predicted"/>
<dbReference type="GO" id="GO:0008360">
    <property type="term" value="P:regulation of cell shape"/>
    <property type="evidence" value="ECO:0007669"/>
    <property type="project" value="UniProtKB-UniRule"/>
</dbReference>
<dbReference type="InterPro" id="IPR022029">
    <property type="entry name" value="YoaR-like_PG-bd"/>
</dbReference>
<feature type="active site" description="Nucleophile" evidence="6">
    <location>
        <position position="454"/>
    </location>
</feature>
<dbReference type="CDD" id="cd16913">
    <property type="entry name" value="YkuD_like"/>
    <property type="match status" value="1"/>
</dbReference>
<organism evidence="9 10">
    <name type="scientific">Candidatus Egerieimonas intestinavium</name>
    <dbReference type="NCBI Taxonomy" id="2840777"/>
    <lineage>
        <taxon>Bacteria</taxon>
        <taxon>Bacillati</taxon>
        <taxon>Bacillota</taxon>
        <taxon>Clostridia</taxon>
        <taxon>Lachnospirales</taxon>
        <taxon>Lachnospiraceae</taxon>
        <taxon>Lachnospiraceae incertae sedis</taxon>
        <taxon>Candidatus Egerieimonas</taxon>
    </lineage>
</organism>
<dbReference type="InterPro" id="IPR038054">
    <property type="entry name" value="LD_TPept-like_central_sf"/>
</dbReference>
<feature type="transmembrane region" description="Helical" evidence="7">
    <location>
        <begin position="14"/>
        <end position="37"/>
    </location>
</feature>
<gene>
    <name evidence="9" type="ORF">IAB98_03495</name>
</gene>
<feature type="active site" description="Proton donor/acceptor" evidence="6">
    <location>
        <position position="434"/>
    </location>
</feature>